<keyword evidence="2" id="KW-1185">Reference proteome</keyword>
<proteinExistence type="predicted"/>
<name>W7TL89_9STRA</name>
<reference evidence="1 2" key="1">
    <citation type="journal article" date="2014" name="Mol. Plant">
        <title>Chromosome Scale Genome Assembly and Transcriptome Profiling of Nannochloropsis gaditana in Nitrogen Depletion.</title>
        <authorList>
            <person name="Corteggiani Carpinelli E."/>
            <person name="Telatin A."/>
            <person name="Vitulo N."/>
            <person name="Forcato C."/>
            <person name="D'Angelo M."/>
            <person name="Schiavon R."/>
            <person name="Vezzi A."/>
            <person name="Giacometti G.M."/>
            <person name="Morosinotto T."/>
            <person name="Valle G."/>
        </authorList>
    </citation>
    <scope>NUCLEOTIDE SEQUENCE [LARGE SCALE GENOMIC DNA]</scope>
    <source>
        <strain evidence="1 2">B-31</strain>
    </source>
</reference>
<dbReference type="EMBL" id="AZIL01001306">
    <property type="protein sequence ID" value="EWM24263.1"/>
    <property type="molecule type" value="Genomic_DNA"/>
</dbReference>
<protein>
    <submittedName>
        <fullName evidence="1">Uncharacterized protein</fullName>
    </submittedName>
</protein>
<dbReference type="AlphaFoldDB" id="W7TL89"/>
<gene>
    <name evidence="1" type="ORF">Naga_100020g32</name>
</gene>
<evidence type="ECO:0000313" key="1">
    <source>
        <dbReference type="EMBL" id="EWM24263.1"/>
    </source>
</evidence>
<dbReference type="Proteomes" id="UP000019335">
    <property type="component" value="Chromosome 14"/>
</dbReference>
<comment type="caution">
    <text evidence="1">The sequence shown here is derived from an EMBL/GenBank/DDBJ whole genome shotgun (WGS) entry which is preliminary data.</text>
</comment>
<accession>W7TL89</accession>
<organism evidence="1 2">
    <name type="scientific">Nannochloropsis gaditana</name>
    <dbReference type="NCBI Taxonomy" id="72520"/>
    <lineage>
        <taxon>Eukaryota</taxon>
        <taxon>Sar</taxon>
        <taxon>Stramenopiles</taxon>
        <taxon>Ochrophyta</taxon>
        <taxon>Eustigmatophyceae</taxon>
        <taxon>Eustigmatales</taxon>
        <taxon>Monodopsidaceae</taxon>
        <taxon>Nannochloropsis</taxon>
    </lineage>
</organism>
<evidence type="ECO:0000313" key="2">
    <source>
        <dbReference type="Proteomes" id="UP000019335"/>
    </source>
</evidence>
<sequence>MKDREQVQRQILVKHRHALRNLKSAPNRLANKSTARNPALCRVMAYSLPGLPRPTMRRFLLRGTLSAW</sequence>